<dbReference type="Pfam" id="PF00202">
    <property type="entry name" value="Aminotran_3"/>
    <property type="match status" value="1"/>
</dbReference>
<dbReference type="SUPFAM" id="SSF53383">
    <property type="entry name" value="PLP-dependent transferases"/>
    <property type="match status" value="1"/>
</dbReference>
<evidence type="ECO:0000256" key="1">
    <source>
        <dbReference type="ARBA" id="ARBA00001933"/>
    </source>
</evidence>
<comment type="subcellular location">
    <subcellularLocation>
        <location evidence="7">Cytoplasm</location>
    </subcellularLocation>
</comment>
<dbReference type="PANTHER" id="PTHR42684:SF17">
    <property type="entry name" value="ADENOSYLMETHIONINE-8-AMINO-7-OXONONANOATE AMINOTRANSFERASE"/>
    <property type="match status" value="1"/>
</dbReference>
<keyword evidence="4 7" id="KW-0949">S-adenosyl-L-methionine</keyword>
<keyword evidence="9" id="KW-1185">Reference proteome</keyword>
<dbReference type="NCBIfam" id="NF004624">
    <property type="entry name" value="PRK05964.1"/>
    <property type="match status" value="1"/>
</dbReference>
<evidence type="ECO:0000256" key="5">
    <source>
        <dbReference type="ARBA" id="ARBA00022756"/>
    </source>
</evidence>
<feature type="site" description="Participates in the substrate recognition with KAPA and in a stacking interaction with the adenine ring of SAM" evidence="7">
    <location>
        <position position="16"/>
    </location>
</feature>
<feature type="binding site" evidence="7">
    <location>
        <position position="316"/>
    </location>
    <ligand>
        <name>substrate</name>
    </ligand>
</feature>
<comment type="pathway">
    <text evidence="7">Cofactor biosynthesis; biotin biosynthesis; 7,8-diaminononanoate from 8-amino-7-oxononanoate (SAM route): step 1/1.</text>
</comment>
<feature type="binding site" evidence="7">
    <location>
        <position position="146"/>
    </location>
    <ligand>
        <name>substrate</name>
    </ligand>
</feature>
<dbReference type="EMBL" id="JBGEWD010000001">
    <property type="protein sequence ID" value="MEY7998892.1"/>
    <property type="molecule type" value="Genomic_DNA"/>
</dbReference>
<protein>
    <recommendedName>
        <fullName evidence="7">Adenosylmethionine-8-amino-7-oxononanoate aminotransferase</fullName>
        <ecNumber evidence="7">2.6.1.62</ecNumber>
    </recommendedName>
    <alternativeName>
        <fullName evidence="7">7,8-diamino-pelargonic acid aminotransferase</fullName>
        <shortName evidence="7">DAPA AT</shortName>
        <shortName evidence="7">DAPA aminotransferase</shortName>
    </alternativeName>
    <alternativeName>
        <fullName evidence="7">7,8-diaminononanoate synthase</fullName>
        <shortName evidence="7">DANS</shortName>
    </alternativeName>
    <alternativeName>
        <fullName evidence="7">Diaminopelargonic acid synthase</fullName>
    </alternativeName>
</protein>
<feature type="binding site" evidence="7">
    <location>
        <position position="252"/>
    </location>
    <ligand>
        <name>pyridoxal 5'-phosphate</name>
        <dbReference type="ChEBI" id="CHEBI:597326"/>
    </ligand>
</feature>
<dbReference type="Gene3D" id="3.90.1150.10">
    <property type="entry name" value="Aspartate Aminotransferase, domain 1"/>
    <property type="match status" value="1"/>
</dbReference>
<dbReference type="CDD" id="cd00610">
    <property type="entry name" value="OAT_like"/>
    <property type="match status" value="1"/>
</dbReference>
<evidence type="ECO:0000313" key="9">
    <source>
        <dbReference type="Proteomes" id="UP001564657"/>
    </source>
</evidence>
<organism evidence="8 9">
    <name type="scientific">Clostridium moutaii</name>
    <dbReference type="NCBI Taxonomy" id="3240932"/>
    <lineage>
        <taxon>Bacteria</taxon>
        <taxon>Bacillati</taxon>
        <taxon>Bacillota</taxon>
        <taxon>Clostridia</taxon>
        <taxon>Eubacteriales</taxon>
        <taxon>Clostridiaceae</taxon>
        <taxon>Clostridium</taxon>
    </lineage>
</organism>
<evidence type="ECO:0000313" key="8">
    <source>
        <dbReference type="EMBL" id="MEY7998892.1"/>
    </source>
</evidence>
<evidence type="ECO:0000256" key="7">
    <source>
        <dbReference type="HAMAP-Rule" id="MF_00834"/>
    </source>
</evidence>
<dbReference type="InterPro" id="IPR015422">
    <property type="entry name" value="PyrdxlP-dep_Trfase_small"/>
</dbReference>
<keyword evidence="5 7" id="KW-0093">Biotin biosynthesis</keyword>
<feature type="binding site" evidence="7">
    <location>
        <position position="281"/>
    </location>
    <ligand>
        <name>substrate</name>
    </ligand>
</feature>
<feature type="binding site" evidence="7">
    <location>
        <begin position="113"/>
        <end position="114"/>
    </location>
    <ligand>
        <name>pyridoxal 5'-phosphate</name>
        <dbReference type="ChEBI" id="CHEBI:597326"/>
    </ligand>
</feature>
<dbReference type="InterPro" id="IPR049704">
    <property type="entry name" value="Aminotrans_3_PPA_site"/>
</dbReference>
<feature type="binding site" evidence="7">
    <location>
        <position position="412"/>
    </location>
    <ligand>
        <name>substrate</name>
    </ligand>
</feature>
<dbReference type="Gene3D" id="3.40.640.10">
    <property type="entry name" value="Type I PLP-dependent aspartate aminotransferase-like (Major domain)"/>
    <property type="match status" value="1"/>
</dbReference>
<comment type="cofactor">
    <cofactor evidence="1 7">
        <name>pyridoxal 5'-phosphate</name>
        <dbReference type="ChEBI" id="CHEBI:597326"/>
    </cofactor>
</comment>
<dbReference type="Proteomes" id="UP001564657">
    <property type="component" value="Unassembled WGS sequence"/>
</dbReference>
<dbReference type="GO" id="GO:0004015">
    <property type="term" value="F:adenosylmethionine-8-amino-7-oxononanoate transaminase activity"/>
    <property type="evidence" value="ECO:0007669"/>
    <property type="project" value="UniProtKB-EC"/>
</dbReference>
<evidence type="ECO:0000256" key="3">
    <source>
        <dbReference type="ARBA" id="ARBA00022679"/>
    </source>
</evidence>
<dbReference type="PROSITE" id="PS00600">
    <property type="entry name" value="AA_TRANSFER_CLASS_3"/>
    <property type="match status" value="1"/>
</dbReference>
<dbReference type="EC" id="2.6.1.62" evidence="7"/>
<dbReference type="HAMAP" id="MF_00834">
    <property type="entry name" value="BioA"/>
    <property type="match status" value="1"/>
</dbReference>
<comment type="caution">
    <text evidence="8">The sequence shown here is derived from an EMBL/GenBank/DDBJ whole genome shotgun (WGS) entry which is preliminary data.</text>
</comment>
<dbReference type="InterPro" id="IPR015424">
    <property type="entry name" value="PyrdxlP-dep_Trfase"/>
</dbReference>
<dbReference type="InterPro" id="IPR005814">
    <property type="entry name" value="Aminotrans_3"/>
</dbReference>
<proteinExistence type="inferred from homology"/>
<dbReference type="InterPro" id="IPR015421">
    <property type="entry name" value="PyrdxlP-dep_Trfase_major"/>
</dbReference>
<comment type="similarity">
    <text evidence="7">Belongs to the class-III pyridoxal-phosphate-dependent aminotransferase family. BioA subfamily.</text>
</comment>
<keyword evidence="2 7" id="KW-0032">Aminotransferase</keyword>
<evidence type="ECO:0000256" key="4">
    <source>
        <dbReference type="ARBA" id="ARBA00022691"/>
    </source>
</evidence>
<comment type="function">
    <text evidence="7">Catalyzes the transfer of the alpha-amino group from S-adenosyl-L-methionine (SAM) to 7-keto-8-aminopelargonic acid (KAPA) to form 7,8-diaminopelargonic acid (DAPA). It is the only aminotransferase known to utilize SAM as an amino donor.</text>
</comment>
<name>A0ABV4BJB7_9CLOT</name>
<comment type="catalytic activity">
    <reaction evidence="7">
        <text>(8S)-8-amino-7-oxononanoate + S-adenosyl-L-methionine = S-adenosyl-4-methylsulfanyl-2-oxobutanoate + (7R,8S)-7,8-diammoniononanoate</text>
        <dbReference type="Rhea" id="RHEA:16861"/>
        <dbReference type="ChEBI" id="CHEBI:16490"/>
        <dbReference type="ChEBI" id="CHEBI:59789"/>
        <dbReference type="ChEBI" id="CHEBI:149468"/>
        <dbReference type="ChEBI" id="CHEBI:149469"/>
        <dbReference type="EC" id="2.6.1.62"/>
    </reaction>
</comment>
<keyword evidence="3 7" id="KW-0808">Transferase</keyword>
<feature type="modified residue" description="N6-(pyridoxal phosphate)lysine" evidence="7">
    <location>
        <position position="281"/>
    </location>
</feature>
<accession>A0ABV4BJB7</accession>
<feature type="binding site" evidence="7">
    <location>
        <position position="53"/>
    </location>
    <ligand>
        <name>substrate</name>
    </ligand>
</feature>
<keyword evidence="7" id="KW-0963">Cytoplasm</keyword>
<comment type="subunit">
    <text evidence="7">Homodimer.</text>
</comment>
<dbReference type="PANTHER" id="PTHR42684">
    <property type="entry name" value="ADENOSYLMETHIONINE-8-AMINO-7-OXONONANOATE AMINOTRANSFERASE"/>
    <property type="match status" value="1"/>
</dbReference>
<sequence>MEELEKKDLKYIWHPCTQMKDCEKLPPIIIEKGKGCYLYDIYGNSYLDCISSWWTNIFGHSNPRINKAIERQLSQIEHVIFAHFSNKTAVEFSERLVEITPQGLSKVFFSDNGSSAVEIALKMSFQYYQQIGKSKKIRFAAITGAYHGETIGALSVGDLDLYSKIYKPLLIDTIRVQGPDCYRCEYGKERHSCSAQCFGHMEKSLALHHDELCAVIIEPMIQGAAGMKMYSPVYLKKLRKACDYYDIILIADEIAVGFGRTGKMFACNHADISPDIMCLSKGISAGYMPMSAVVTTEKIYNAFYDDYVKLKTFIHSHTYAGNAMACAAACESLKIFKDENIIEKNIEKSRLIGELTTKKAKNLDCVGDVRQLGMITAIELVKDKKTKECFDWKDRVGYGIYKIALKKGLLLRPVGDTLYFMPPYVIEKNDIEFMVDKCFESIAEYFGLH</sequence>
<reference evidence="8 9" key="1">
    <citation type="submission" date="2024-08" db="EMBL/GenBank/DDBJ databases">
        <title>Clostridium lapicellarii sp. nov., and Clostridium renhuaiense sp. nov., two species isolated from the mud in a fermentation cellar used for producing sauce-flavour Chinese liquors.</title>
        <authorList>
            <person name="Yang F."/>
            <person name="Wang H."/>
            <person name="Chen L.Q."/>
            <person name="Zhou N."/>
            <person name="Lu J.J."/>
            <person name="Pu X.X."/>
            <person name="Wan B."/>
            <person name="Wang L."/>
            <person name="Liu S.J."/>
        </authorList>
    </citation>
    <scope>NUCLEOTIDE SEQUENCE [LARGE SCALE GENOMIC DNA]</scope>
    <source>
        <strain evidence="8 9">MT-5</strain>
    </source>
</reference>
<gene>
    <name evidence="7 8" type="primary">bioA</name>
    <name evidence="8" type="ORF">AB8U03_01545</name>
</gene>
<keyword evidence="6 7" id="KW-0663">Pyridoxal phosphate</keyword>
<dbReference type="NCBIfam" id="TIGR00508">
    <property type="entry name" value="bioA"/>
    <property type="match status" value="1"/>
</dbReference>
<dbReference type="InterPro" id="IPR005815">
    <property type="entry name" value="BioA"/>
</dbReference>
<dbReference type="RefSeq" id="WP_369702769.1">
    <property type="nucleotide sequence ID" value="NZ_JBGEWD010000001.1"/>
</dbReference>
<dbReference type="PIRSF" id="PIRSF000521">
    <property type="entry name" value="Transaminase_4ab_Lys_Orn"/>
    <property type="match status" value="1"/>
</dbReference>
<feature type="binding site" evidence="7">
    <location>
        <begin position="317"/>
        <end position="318"/>
    </location>
    <ligand>
        <name>pyridoxal 5'-phosphate</name>
        <dbReference type="ChEBI" id="CHEBI:597326"/>
    </ligand>
</feature>
<evidence type="ECO:0000256" key="6">
    <source>
        <dbReference type="ARBA" id="ARBA00022898"/>
    </source>
</evidence>
<evidence type="ECO:0000256" key="2">
    <source>
        <dbReference type="ARBA" id="ARBA00022576"/>
    </source>
</evidence>